<proteinExistence type="predicted"/>
<evidence type="ECO:0000313" key="2">
    <source>
        <dbReference type="Proteomes" id="UP000192472"/>
    </source>
</evidence>
<protein>
    <submittedName>
        <fullName evidence="1">Uncharacterized protein</fullName>
    </submittedName>
</protein>
<reference evidence="1 2" key="1">
    <citation type="submission" date="2017-04" db="EMBL/GenBank/DDBJ databases">
        <authorList>
            <person name="Afonso C.L."/>
            <person name="Miller P.J."/>
            <person name="Scott M.A."/>
            <person name="Spackman E."/>
            <person name="Goraichik I."/>
            <person name="Dimitrov K.M."/>
            <person name="Suarez D.L."/>
            <person name="Swayne D.E."/>
        </authorList>
    </citation>
    <scope>NUCLEOTIDE SEQUENCE [LARGE SCALE GENOMIC DNA]</scope>
    <source>
        <strain evidence="1 2">DSM 26133</strain>
    </source>
</reference>
<keyword evidence="2" id="KW-1185">Reference proteome</keyword>
<evidence type="ECO:0000313" key="1">
    <source>
        <dbReference type="EMBL" id="SMD37042.1"/>
    </source>
</evidence>
<dbReference type="EMBL" id="FWYF01000003">
    <property type="protein sequence ID" value="SMD37042.1"/>
    <property type="molecule type" value="Genomic_DNA"/>
</dbReference>
<accession>A0A1W2GKM3</accession>
<sequence>MDMHKHKIYSNSQHKGFISLSLDVFDKTANIMSSPKRNLIFLWLT</sequence>
<dbReference type="STRING" id="692418.SAMN04488029_3206"/>
<name>A0A1W2GKM3_REIFA</name>
<organism evidence="1 2">
    <name type="scientific">Reichenbachiella faecimaris</name>
    <dbReference type="NCBI Taxonomy" id="692418"/>
    <lineage>
        <taxon>Bacteria</taxon>
        <taxon>Pseudomonadati</taxon>
        <taxon>Bacteroidota</taxon>
        <taxon>Cytophagia</taxon>
        <taxon>Cytophagales</taxon>
        <taxon>Reichenbachiellaceae</taxon>
        <taxon>Reichenbachiella</taxon>
    </lineage>
</organism>
<gene>
    <name evidence="1" type="ORF">SAMN04488029_3206</name>
</gene>
<dbReference type="AlphaFoldDB" id="A0A1W2GKM3"/>
<dbReference type="Proteomes" id="UP000192472">
    <property type="component" value="Unassembled WGS sequence"/>
</dbReference>